<keyword evidence="10" id="KW-1185">Reference proteome</keyword>
<evidence type="ECO:0000256" key="4">
    <source>
        <dbReference type="ARBA" id="ARBA00022692"/>
    </source>
</evidence>
<comment type="similarity">
    <text evidence="2">Belongs to the MreD family.</text>
</comment>
<dbReference type="InterPro" id="IPR007227">
    <property type="entry name" value="Cell_shape_determining_MreD"/>
</dbReference>
<evidence type="ECO:0000313" key="10">
    <source>
        <dbReference type="Proteomes" id="UP000190042"/>
    </source>
</evidence>
<keyword evidence="5" id="KW-0133">Cell shape</keyword>
<feature type="transmembrane region" description="Helical" evidence="8">
    <location>
        <begin position="32"/>
        <end position="52"/>
    </location>
</feature>
<feature type="transmembrane region" description="Helical" evidence="8">
    <location>
        <begin position="105"/>
        <end position="128"/>
    </location>
</feature>
<evidence type="ECO:0000256" key="8">
    <source>
        <dbReference type="SAM" id="Phobius"/>
    </source>
</evidence>
<protein>
    <submittedName>
        <fullName evidence="9">Rod shape-determining protein MreD</fullName>
    </submittedName>
</protein>
<evidence type="ECO:0000256" key="7">
    <source>
        <dbReference type="ARBA" id="ARBA00023136"/>
    </source>
</evidence>
<feature type="transmembrane region" description="Helical" evidence="8">
    <location>
        <begin position="72"/>
        <end position="93"/>
    </location>
</feature>
<organism evidence="9 10">
    <name type="scientific">Sporosarcina newyorkensis</name>
    <dbReference type="NCBI Taxonomy" id="759851"/>
    <lineage>
        <taxon>Bacteria</taxon>
        <taxon>Bacillati</taxon>
        <taxon>Bacillota</taxon>
        <taxon>Bacilli</taxon>
        <taxon>Bacillales</taxon>
        <taxon>Caryophanaceae</taxon>
        <taxon>Sporosarcina</taxon>
    </lineage>
</organism>
<evidence type="ECO:0000256" key="6">
    <source>
        <dbReference type="ARBA" id="ARBA00022989"/>
    </source>
</evidence>
<evidence type="ECO:0000256" key="1">
    <source>
        <dbReference type="ARBA" id="ARBA00004651"/>
    </source>
</evidence>
<proteinExistence type="inferred from homology"/>
<dbReference type="RefSeq" id="WP_078816764.1">
    <property type="nucleotide sequence ID" value="NZ_FUYJ01000001.1"/>
</dbReference>
<dbReference type="GO" id="GO:0005886">
    <property type="term" value="C:plasma membrane"/>
    <property type="evidence" value="ECO:0007669"/>
    <property type="project" value="UniProtKB-SubCell"/>
</dbReference>
<dbReference type="Pfam" id="PF04093">
    <property type="entry name" value="MreD"/>
    <property type="match status" value="1"/>
</dbReference>
<name>A0A1T4XMY6_9BACL</name>
<keyword evidence="6 8" id="KW-1133">Transmembrane helix</keyword>
<keyword evidence="3" id="KW-1003">Cell membrane</keyword>
<comment type="subcellular location">
    <subcellularLocation>
        <location evidence="1">Cell membrane</location>
        <topology evidence="1">Multi-pass membrane protein</topology>
    </subcellularLocation>
</comment>
<dbReference type="EMBL" id="FUYJ01000001">
    <property type="protein sequence ID" value="SKA90763.1"/>
    <property type="molecule type" value="Genomic_DNA"/>
</dbReference>
<reference evidence="10" key="1">
    <citation type="submission" date="2017-02" db="EMBL/GenBank/DDBJ databases">
        <authorList>
            <person name="Varghese N."/>
            <person name="Submissions S."/>
        </authorList>
    </citation>
    <scope>NUCLEOTIDE SEQUENCE [LARGE SCALE GENOMIC DNA]</scope>
    <source>
        <strain evidence="10">DSM 23966</strain>
    </source>
</reference>
<keyword evidence="4 8" id="KW-0812">Transmembrane</keyword>
<accession>A0A1T4XMY6</accession>
<feature type="transmembrane region" description="Helical" evidence="8">
    <location>
        <begin position="140"/>
        <end position="158"/>
    </location>
</feature>
<evidence type="ECO:0000313" key="9">
    <source>
        <dbReference type="EMBL" id="SKA90763.1"/>
    </source>
</evidence>
<evidence type="ECO:0000256" key="5">
    <source>
        <dbReference type="ARBA" id="ARBA00022960"/>
    </source>
</evidence>
<keyword evidence="7 8" id="KW-0472">Membrane</keyword>
<dbReference type="AlphaFoldDB" id="A0A1T4XMY6"/>
<dbReference type="GO" id="GO:0008360">
    <property type="term" value="P:regulation of cell shape"/>
    <property type="evidence" value="ECO:0007669"/>
    <property type="project" value="UniProtKB-KW"/>
</dbReference>
<gene>
    <name evidence="9" type="ORF">SAMN04244570_1013</name>
</gene>
<evidence type="ECO:0000256" key="2">
    <source>
        <dbReference type="ARBA" id="ARBA00007776"/>
    </source>
</evidence>
<dbReference type="Proteomes" id="UP000190042">
    <property type="component" value="Unassembled WGS sequence"/>
</dbReference>
<evidence type="ECO:0000256" key="3">
    <source>
        <dbReference type="ARBA" id="ARBA00022475"/>
    </source>
</evidence>
<dbReference type="NCBIfam" id="TIGR03426">
    <property type="entry name" value="shape_MreD"/>
    <property type="match status" value="1"/>
</dbReference>
<sequence length="173" mass="20155">MTRFVIPLIAVVLFFLEPIFSLFSPIEQNGELFVFVPRFLIVYLIFIAAYYSRQRAILYGLILGLLYDMYHIDIIGLYTFMYPLICYLSTLVIRQIQRHTLTVMVLSLVMIVLLEILSYFFASVIALTSIDFNEFLTSRLVPTVIANSIFIVMFGWTFKQITLKRFSQKQAGF</sequence>
<feature type="transmembrane region" description="Helical" evidence="8">
    <location>
        <begin position="6"/>
        <end position="25"/>
    </location>
</feature>